<protein>
    <submittedName>
        <fullName evidence="1">Uncharacterized protein</fullName>
    </submittedName>
</protein>
<feature type="non-terminal residue" evidence="1">
    <location>
        <position position="1"/>
    </location>
</feature>
<organism evidence="1 2">
    <name type="scientific">Nephila pilipes</name>
    <name type="common">Giant wood spider</name>
    <name type="synonym">Nephila maculata</name>
    <dbReference type="NCBI Taxonomy" id="299642"/>
    <lineage>
        <taxon>Eukaryota</taxon>
        <taxon>Metazoa</taxon>
        <taxon>Ecdysozoa</taxon>
        <taxon>Arthropoda</taxon>
        <taxon>Chelicerata</taxon>
        <taxon>Arachnida</taxon>
        <taxon>Araneae</taxon>
        <taxon>Araneomorphae</taxon>
        <taxon>Entelegynae</taxon>
        <taxon>Araneoidea</taxon>
        <taxon>Nephilidae</taxon>
        <taxon>Nephila</taxon>
    </lineage>
</organism>
<evidence type="ECO:0000313" key="2">
    <source>
        <dbReference type="Proteomes" id="UP000887013"/>
    </source>
</evidence>
<evidence type="ECO:0000313" key="1">
    <source>
        <dbReference type="EMBL" id="GFT62303.1"/>
    </source>
</evidence>
<proteinExistence type="predicted"/>
<keyword evidence="2" id="KW-1185">Reference proteome</keyword>
<comment type="caution">
    <text evidence="1">The sequence shown here is derived from an EMBL/GenBank/DDBJ whole genome shotgun (WGS) entry which is preliminary data.</text>
</comment>
<name>A0A8X6PEH1_NEPPI</name>
<dbReference type="EMBL" id="BMAW01068003">
    <property type="protein sequence ID" value="GFT62303.1"/>
    <property type="molecule type" value="Genomic_DNA"/>
</dbReference>
<accession>A0A8X6PEH1</accession>
<sequence>NGDGFLQSWERFSGLSPAYWSIMKPRRKSSLGPWLADGPSLQGPPKKNIFCSCR</sequence>
<dbReference type="AlphaFoldDB" id="A0A8X6PEH1"/>
<gene>
    <name evidence="1" type="ORF">NPIL_160771</name>
</gene>
<dbReference type="Proteomes" id="UP000887013">
    <property type="component" value="Unassembled WGS sequence"/>
</dbReference>
<reference evidence="1" key="1">
    <citation type="submission" date="2020-08" db="EMBL/GenBank/DDBJ databases">
        <title>Multicomponent nature underlies the extraordinary mechanical properties of spider dragline silk.</title>
        <authorList>
            <person name="Kono N."/>
            <person name="Nakamura H."/>
            <person name="Mori M."/>
            <person name="Yoshida Y."/>
            <person name="Ohtoshi R."/>
            <person name="Malay A.D."/>
            <person name="Moran D.A.P."/>
            <person name="Tomita M."/>
            <person name="Numata K."/>
            <person name="Arakawa K."/>
        </authorList>
    </citation>
    <scope>NUCLEOTIDE SEQUENCE</scope>
</reference>